<feature type="transmembrane region" description="Helical" evidence="6">
    <location>
        <begin position="48"/>
        <end position="72"/>
    </location>
</feature>
<evidence type="ECO:0000313" key="9">
    <source>
        <dbReference type="Proteomes" id="UP000799439"/>
    </source>
</evidence>
<feature type="transmembrane region" description="Helical" evidence="6">
    <location>
        <begin position="168"/>
        <end position="190"/>
    </location>
</feature>
<keyword evidence="9" id="KW-1185">Reference proteome</keyword>
<dbReference type="Proteomes" id="UP000799439">
    <property type="component" value="Unassembled WGS sequence"/>
</dbReference>
<evidence type="ECO:0000256" key="6">
    <source>
        <dbReference type="SAM" id="Phobius"/>
    </source>
</evidence>
<name>A0A9P4IV75_9PEZI</name>
<comment type="caution">
    <text evidence="8">The sequence shown here is derived from an EMBL/GenBank/DDBJ whole genome shotgun (WGS) entry which is preliminary data.</text>
</comment>
<evidence type="ECO:0000256" key="4">
    <source>
        <dbReference type="ARBA" id="ARBA00023136"/>
    </source>
</evidence>
<feature type="transmembrane region" description="Helical" evidence="6">
    <location>
        <begin position="242"/>
        <end position="260"/>
    </location>
</feature>
<evidence type="ECO:0000313" key="8">
    <source>
        <dbReference type="EMBL" id="KAF2149046.1"/>
    </source>
</evidence>
<organism evidence="8 9">
    <name type="scientific">Myriangium duriaei CBS 260.36</name>
    <dbReference type="NCBI Taxonomy" id="1168546"/>
    <lineage>
        <taxon>Eukaryota</taxon>
        <taxon>Fungi</taxon>
        <taxon>Dikarya</taxon>
        <taxon>Ascomycota</taxon>
        <taxon>Pezizomycotina</taxon>
        <taxon>Dothideomycetes</taxon>
        <taxon>Dothideomycetidae</taxon>
        <taxon>Myriangiales</taxon>
        <taxon>Myriangiaceae</taxon>
        <taxon>Myriangium</taxon>
    </lineage>
</organism>
<dbReference type="InterPro" id="IPR052337">
    <property type="entry name" value="SAT4-like"/>
</dbReference>
<feature type="domain" description="Rhodopsin" evidence="7">
    <location>
        <begin position="32"/>
        <end position="265"/>
    </location>
</feature>
<feature type="transmembrane region" description="Helical" evidence="6">
    <location>
        <begin position="15"/>
        <end position="36"/>
    </location>
</feature>
<protein>
    <recommendedName>
        <fullName evidence="7">Rhodopsin domain-containing protein</fullName>
    </recommendedName>
</protein>
<feature type="transmembrane region" description="Helical" evidence="6">
    <location>
        <begin position="123"/>
        <end position="144"/>
    </location>
</feature>
<proteinExistence type="inferred from homology"/>
<gene>
    <name evidence="8" type="ORF">K461DRAFT_56731</name>
</gene>
<evidence type="ECO:0000256" key="1">
    <source>
        <dbReference type="ARBA" id="ARBA00004141"/>
    </source>
</evidence>
<dbReference type="AlphaFoldDB" id="A0A9P4IV75"/>
<evidence type="ECO:0000259" key="7">
    <source>
        <dbReference type="Pfam" id="PF20684"/>
    </source>
</evidence>
<evidence type="ECO:0000256" key="5">
    <source>
        <dbReference type="ARBA" id="ARBA00038359"/>
    </source>
</evidence>
<reference evidence="8" key="1">
    <citation type="journal article" date="2020" name="Stud. Mycol.">
        <title>101 Dothideomycetes genomes: a test case for predicting lifestyles and emergence of pathogens.</title>
        <authorList>
            <person name="Haridas S."/>
            <person name="Albert R."/>
            <person name="Binder M."/>
            <person name="Bloem J."/>
            <person name="Labutti K."/>
            <person name="Salamov A."/>
            <person name="Andreopoulos B."/>
            <person name="Baker S."/>
            <person name="Barry K."/>
            <person name="Bills G."/>
            <person name="Bluhm B."/>
            <person name="Cannon C."/>
            <person name="Castanera R."/>
            <person name="Culley D."/>
            <person name="Daum C."/>
            <person name="Ezra D."/>
            <person name="Gonzalez J."/>
            <person name="Henrissat B."/>
            <person name="Kuo A."/>
            <person name="Liang C."/>
            <person name="Lipzen A."/>
            <person name="Lutzoni F."/>
            <person name="Magnuson J."/>
            <person name="Mondo S."/>
            <person name="Nolan M."/>
            <person name="Ohm R."/>
            <person name="Pangilinan J."/>
            <person name="Park H.-J."/>
            <person name="Ramirez L."/>
            <person name="Alfaro M."/>
            <person name="Sun H."/>
            <person name="Tritt A."/>
            <person name="Yoshinaga Y."/>
            <person name="Zwiers L.-H."/>
            <person name="Turgeon B."/>
            <person name="Goodwin S."/>
            <person name="Spatafora J."/>
            <person name="Crous P."/>
            <person name="Grigoriev I."/>
        </authorList>
    </citation>
    <scope>NUCLEOTIDE SEQUENCE</scope>
    <source>
        <strain evidence="8">CBS 260.36</strain>
    </source>
</reference>
<dbReference type="Pfam" id="PF20684">
    <property type="entry name" value="Fung_rhodopsin"/>
    <property type="match status" value="1"/>
</dbReference>
<dbReference type="GO" id="GO:0016020">
    <property type="term" value="C:membrane"/>
    <property type="evidence" value="ECO:0007669"/>
    <property type="project" value="UniProtKB-SubCell"/>
</dbReference>
<accession>A0A9P4IV75</accession>
<feature type="transmembrane region" description="Helical" evidence="6">
    <location>
        <begin position="92"/>
        <end position="111"/>
    </location>
</feature>
<dbReference type="EMBL" id="ML996092">
    <property type="protein sequence ID" value="KAF2149046.1"/>
    <property type="molecule type" value="Genomic_DNA"/>
</dbReference>
<sequence>MSSTTKEPNVHADTLVANAAIGFAVATVFLALRLYVRTVMTKFFGYDDWVLIAAFITFCVLTTTQLAYGIIVRGEGLVNNFNQASAWLTWHTFFYAVDQAFLKAALAAFYLRVLRKNSWQRKVVIGATAIFFAYTMILAFVFLFQCGNPLNVESEDCLPSEPLLITSYLQAALNASMDWLLTLLPITVVFGTEMTQRTKISVCAIMLLGVAASVISIVRIFSLHTSDVDGLDSYITLTKLMILSYWENAIGQIAIAMAALRPLLRLVVGKAGYSSNGESKTTGGISKVTAAMKTQQSQIAVKTTYEVQTNGSFEEMELITRPKQEV</sequence>
<dbReference type="OrthoDB" id="4682787at2759"/>
<keyword evidence="3 6" id="KW-1133">Transmembrane helix</keyword>
<evidence type="ECO:0000256" key="3">
    <source>
        <dbReference type="ARBA" id="ARBA00022989"/>
    </source>
</evidence>
<comment type="subcellular location">
    <subcellularLocation>
        <location evidence="1">Membrane</location>
        <topology evidence="1">Multi-pass membrane protein</topology>
    </subcellularLocation>
</comment>
<keyword evidence="2 6" id="KW-0812">Transmembrane</keyword>
<dbReference type="PANTHER" id="PTHR33048:SF96">
    <property type="entry name" value="INTEGRAL MEMBRANE PROTEIN"/>
    <property type="match status" value="1"/>
</dbReference>
<dbReference type="InterPro" id="IPR049326">
    <property type="entry name" value="Rhodopsin_dom_fungi"/>
</dbReference>
<keyword evidence="4 6" id="KW-0472">Membrane</keyword>
<feature type="transmembrane region" description="Helical" evidence="6">
    <location>
        <begin position="202"/>
        <end position="222"/>
    </location>
</feature>
<dbReference type="PANTHER" id="PTHR33048">
    <property type="entry name" value="PTH11-LIKE INTEGRAL MEMBRANE PROTEIN (AFU_ORTHOLOGUE AFUA_5G11245)"/>
    <property type="match status" value="1"/>
</dbReference>
<comment type="similarity">
    <text evidence="5">Belongs to the SAT4 family.</text>
</comment>
<evidence type="ECO:0000256" key="2">
    <source>
        <dbReference type="ARBA" id="ARBA00022692"/>
    </source>
</evidence>